<feature type="binding site" evidence="10">
    <location>
        <position position="29"/>
    </location>
    <ligand>
        <name>Zn(2+)</name>
        <dbReference type="ChEBI" id="CHEBI:29105"/>
    </ligand>
</feature>
<evidence type="ECO:0000256" key="8">
    <source>
        <dbReference type="ARBA" id="ARBA00023146"/>
    </source>
</evidence>
<evidence type="ECO:0000256" key="4">
    <source>
        <dbReference type="ARBA" id="ARBA00022741"/>
    </source>
</evidence>
<feature type="binding site" evidence="10">
    <location>
        <position position="245"/>
    </location>
    <ligand>
        <name>Zn(2+)</name>
        <dbReference type="ChEBI" id="CHEBI:29105"/>
    </ligand>
</feature>
<dbReference type="InterPro" id="IPR024909">
    <property type="entry name" value="Cys-tRNA/MSH_ligase"/>
</dbReference>
<dbReference type="SUPFAM" id="SSF52374">
    <property type="entry name" value="Nucleotidylyl transferase"/>
    <property type="match status" value="1"/>
</dbReference>
<keyword evidence="14" id="KW-1185">Reference proteome</keyword>
<keyword evidence="6 10" id="KW-0067">ATP-binding</keyword>
<dbReference type="CDD" id="cd00672">
    <property type="entry name" value="CysRS_core"/>
    <property type="match status" value="1"/>
</dbReference>
<organism evidence="13 14">
    <name type="scientific">Fumia xinanensis</name>
    <dbReference type="NCBI Taxonomy" id="2763659"/>
    <lineage>
        <taxon>Bacteria</taxon>
        <taxon>Bacillati</taxon>
        <taxon>Bacillota</taxon>
        <taxon>Clostridia</taxon>
        <taxon>Eubacteriales</taxon>
        <taxon>Oscillospiraceae</taxon>
        <taxon>Fumia</taxon>
    </lineage>
</organism>
<comment type="subcellular location">
    <subcellularLocation>
        <location evidence="10">Cytoplasm</location>
    </subcellularLocation>
</comment>
<dbReference type="Pfam" id="PF01406">
    <property type="entry name" value="tRNA-synt_1e"/>
    <property type="match status" value="1"/>
</dbReference>
<comment type="caution">
    <text evidence="13">The sequence shown here is derived from an EMBL/GenBank/DDBJ whole genome shotgun (WGS) entry which is preliminary data.</text>
</comment>
<dbReference type="PRINTS" id="PR00983">
    <property type="entry name" value="TRNASYNTHCYS"/>
</dbReference>
<dbReference type="Gene3D" id="3.40.50.620">
    <property type="entry name" value="HUPs"/>
    <property type="match status" value="1"/>
</dbReference>
<dbReference type="Gene3D" id="1.20.120.1910">
    <property type="entry name" value="Cysteine-tRNA ligase, C-terminal anti-codon recognition domain"/>
    <property type="match status" value="1"/>
</dbReference>
<feature type="binding site" evidence="10">
    <location>
        <position position="280"/>
    </location>
    <ligand>
        <name>ATP</name>
        <dbReference type="ChEBI" id="CHEBI:30616"/>
    </ligand>
</feature>
<dbReference type="GO" id="GO:0004817">
    <property type="term" value="F:cysteine-tRNA ligase activity"/>
    <property type="evidence" value="ECO:0007669"/>
    <property type="project" value="UniProtKB-UniRule"/>
</dbReference>
<dbReference type="Pfam" id="PF23493">
    <property type="entry name" value="CysS_C"/>
    <property type="match status" value="1"/>
</dbReference>
<keyword evidence="4 10" id="KW-0547">Nucleotide-binding</keyword>
<reference evidence="13" key="1">
    <citation type="submission" date="2020-08" db="EMBL/GenBank/DDBJ databases">
        <title>Genome public.</title>
        <authorList>
            <person name="Liu C."/>
            <person name="Sun Q."/>
        </authorList>
    </citation>
    <scope>NUCLEOTIDE SEQUENCE</scope>
    <source>
        <strain evidence="13">NSJ-33</strain>
    </source>
</reference>
<dbReference type="EC" id="6.1.1.16" evidence="10"/>
<dbReference type="HAMAP" id="MF_00041">
    <property type="entry name" value="Cys_tRNA_synth"/>
    <property type="match status" value="1"/>
</dbReference>
<proteinExistence type="inferred from homology"/>
<dbReference type="GO" id="GO:0008270">
    <property type="term" value="F:zinc ion binding"/>
    <property type="evidence" value="ECO:0007669"/>
    <property type="project" value="UniProtKB-UniRule"/>
</dbReference>
<name>A0A926E654_9FIRM</name>
<dbReference type="GO" id="GO:0005829">
    <property type="term" value="C:cytosol"/>
    <property type="evidence" value="ECO:0007669"/>
    <property type="project" value="TreeGrafter"/>
</dbReference>
<feature type="short sequence motif" description="'HIGH' region" evidence="10">
    <location>
        <begin position="31"/>
        <end position="41"/>
    </location>
</feature>
<dbReference type="GO" id="GO:0005524">
    <property type="term" value="F:ATP binding"/>
    <property type="evidence" value="ECO:0007669"/>
    <property type="project" value="UniProtKB-UniRule"/>
</dbReference>
<evidence type="ECO:0000256" key="5">
    <source>
        <dbReference type="ARBA" id="ARBA00022833"/>
    </source>
</evidence>
<feature type="binding site" evidence="10">
    <location>
        <position position="220"/>
    </location>
    <ligand>
        <name>Zn(2+)</name>
        <dbReference type="ChEBI" id="CHEBI:29105"/>
    </ligand>
</feature>
<gene>
    <name evidence="10" type="primary">cysS</name>
    <name evidence="13" type="ORF">H8710_12990</name>
</gene>
<keyword evidence="10" id="KW-0963">Cytoplasm</keyword>
<dbReference type="EMBL" id="JACRSV010000006">
    <property type="protein sequence ID" value="MBC8560977.1"/>
    <property type="molecule type" value="Genomic_DNA"/>
</dbReference>
<evidence type="ECO:0000259" key="11">
    <source>
        <dbReference type="Pfam" id="PF01406"/>
    </source>
</evidence>
<keyword evidence="2 10" id="KW-0436">Ligase</keyword>
<dbReference type="PANTHER" id="PTHR10890:SF3">
    <property type="entry name" value="CYSTEINE--TRNA LIGASE, CYTOPLASMIC"/>
    <property type="match status" value="1"/>
</dbReference>
<feature type="domain" description="tRNA synthetases class I catalytic" evidence="11">
    <location>
        <begin position="20"/>
        <end position="325"/>
    </location>
</feature>
<dbReference type="InterPro" id="IPR009080">
    <property type="entry name" value="tRNAsynth_Ia_anticodon-bd"/>
</dbReference>
<dbReference type="InterPro" id="IPR032678">
    <property type="entry name" value="tRNA-synt_1_cat_dom"/>
</dbReference>
<dbReference type="InterPro" id="IPR014729">
    <property type="entry name" value="Rossmann-like_a/b/a_fold"/>
</dbReference>
<dbReference type="Proteomes" id="UP000610760">
    <property type="component" value="Unassembled WGS sequence"/>
</dbReference>
<keyword evidence="7 10" id="KW-0648">Protein biosynthesis</keyword>
<keyword evidence="3 10" id="KW-0479">Metal-binding</keyword>
<dbReference type="InterPro" id="IPR015803">
    <property type="entry name" value="Cys-tRNA-ligase"/>
</dbReference>
<evidence type="ECO:0000256" key="10">
    <source>
        <dbReference type="HAMAP-Rule" id="MF_00041"/>
    </source>
</evidence>
<evidence type="ECO:0000313" key="13">
    <source>
        <dbReference type="EMBL" id="MBC8560977.1"/>
    </source>
</evidence>
<evidence type="ECO:0000259" key="12">
    <source>
        <dbReference type="Pfam" id="PF23493"/>
    </source>
</evidence>
<evidence type="ECO:0000313" key="14">
    <source>
        <dbReference type="Proteomes" id="UP000610760"/>
    </source>
</evidence>
<sequence length="475" mass="54789">MNLYNTLSREKDEFIPLDPQKKHVSMYTCGMTVYSFTHIGHLRAYLTSDVLKKYLEFQGYQVKQVMNITDVGHMQSDADEGEDKLEVKAKQENTTPWSISRHYEKMFLQNLEEFQIGRPTVIARATEHVDEMIKIIKGLEEKGYAYRTDVGLIYDTAKFASYADFARLKLEDQMGGARVTVDPQRKSQWDFALWITNKPNHIMKWDSPWGVGYPGWHIECSAMCHKYLGEQVDIHTGGVDHIPIHHTNEIAQSEAFSGKKFVDYWVHTEFLKVDGTKMSKSLGNLYTLDDLREAGYSPLALRYMFLKSDYRKPLDFRWSTLHNAQNELVKIWEFFAKHPLYNGKVLNKYVDQFKAAMDDSLNMPMAIDALWALINSGEKADDIIETALILDEVLGLDLRNASYNLTLLEDYQGIDPQKKQEASLLLKKRREARQAKDYAEADRIRDAIGEMGFAIQDSSQGSKIVLKQYGKREND</sequence>
<keyword evidence="8 10" id="KW-0030">Aminoacyl-tRNA synthetase</keyword>
<evidence type="ECO:0000256" key="1">
    <source>
        <dbReference type="ARBA" id="ARBA00011245"/>
    </source>
</evidence>
<dbReference type="GO" id="GO:0006423">
    <property type="term" value="P:cysteinyl-tRNA aminoacylation"/>
    <property type="evidence" value="ECO:0007669"/>
    <property type="project" value="UniProtKB-UniRule"/>
</dbReference>
<accession>A0A926E654</accession>
<evidence type="ECO:0000256" key="2">
    <source>
        <dbReference type="ARBA" id="ARBA00022598"/>
    </source>
</evidence>
<feature type="domain" description="Cysteinyl-tRNA ligase anticodon binding" evidence="12">
    <location>
        <begin position="419"/>
        <end position="459"/>
    </location>
</feature>
<evidence type="ECO:0000256" key="6">
    <source>
        <dbReference type="ARBA" id="ARBA00022840"/>
    </source>
</evidence>
<dbReference type="SUPFAM" id="SSF47323">
    <property type="entry name" value="Anticodon-binding domain of a subclass of class I aminoacyl-tRNA synthetases"/>
    <property type="match status" value="1"/>
</dbReference>
<keyword evidence="5 10" id="KW-0862">Zinc</keyword>
<protein>
    <recommendedName>
        <fullName evidence="10">Cysteine--tRNA ligase</fullName>
        <ecNumber evidence="10">6.1.1.16</ecNumber>
    </recommendedName>
    <alternativeName>
        <fullName evidence="10">Cysteinyl-tRNA synthetase</fullName>
        <shortName evidence="10">CysRS</shortName>
    </alternativeName>
</protein>
<dbReference type="AlphaFoldDB" id="A0A926E654"/>
<comment type="cofactor">
    <cofactor evidence="10">
        <name>Zn(2+)</name>
        <dbReference type="ChEBI" id="CHEBI:29105"/>
    </cofactor>
    <text evidence="10">Binds 1 zinc ion per subunit.</text>
</comment>
<evidence type="ECO:0000256" key="3">
    <source>
        <dbReference type="ARBA" id="ARBA00022723"/>
    </source>
</evidence>
<evidence type="ECO:0000256" key="9">
    <source>
        <dbReference type="ARBA" id="ARBA00047398"/>
    </source>
</evidence>
<evidence type="ECO:0000256" key="7">
    <source>
        <dbReference type="ARBA" id="ARBA00022917"/>
    </source>
</evidence>
<feature type="binding site" evidence="10">
    <location>
        <position position="249"/>
    </location>
    <ligand>
        <name>Zn(2+)</name>
        <dbReference type="ChEBI" id="CHEBI:29105"/>
    </ligand>
</feature>
<dbReference type="PANTHER" id="PTHR10890">
    <property type="entry name" value="CYSTEINYL-TRNA SYNTHETASE"/>
    <property type="match status" value="1"/>
</dbReference>
<comment type="catalytic activity">
    <reaction evidence="9 10">
        <text>tRNA(Cys) + L-cysteine + ATP = L-cysteinyl-tRNA(Cys) + AMP + diphosphate</text>
        <dbReference type="Rhea" id="RHEA:17773"/>
        <dbReference type="Rhea" id="RHEA-COMP:9661"/>
        <dbReference type="Rhea" id="RHEA-COMP:9679"/>
        <dbReference type="ChEBI" id="CHEBI:30616"/>
        <dbReference type="ChEBI" id="CHEBI:33019"/>
        <dbReference type="ChEBI" id="CHEBI:35235"/>
        <dbReference type="ChEBI" id="CHEBI:78442"/>
        <dbReference type="ChEBI" id="CHEBI:78517"/>
        <dbReference type="ChEBI" id="CHEBI:456215"/>
        <dbReference type="EC" id="6.1.1.16"/>
    </reaction>
</comment>
<comment type="similarity">
    <text evidence="10">Belongs to the class-I aminoacyl-tRNA synthetase family.</text>
</comment>
<dbReference type="RefSeq" id="WP_249296274.1">
    <property type="nucleotide sequence ID" value="NZ_JACRSV010000006.1"/>
</dbReference>
<dbReference type="NCBIfam" id="TIGR00435">
    <property type="entry name" value="cysS"/>
    <property type="match status" value="1"/>
</dbReference>
<feature type="short sequence motif" description="'KMSKS' region" evidence="10">
    <location>
        <begin position="277"/>
        <end position="281"/>
    </location>
</feature>
<dbReference type="InterPro" id="IPR056411">
    <property type="entry name" value="CysS_C"/>
</dbReference>
<comment type="subunit">
    <text evidence="1 10">Monomer.</text>
</comment>